<evidence type="ECO:0000256" key="15">
    <source>
        <dbReference type="ARBA" id="ARBA00023180"/>
    </source>
</evidence>
<keyword evidence="5" id="KW-0165">Cleavage on pair of basic residues</keyword>
<dbReference type="Pfam" id="PF01049">
    <property type="entry name" value="CADH_Y-type_LIR"/>
    <property type="match status" value="1"/>
</dbReference>
<dbReference type="GO" id="GO:0002009">
    <property type="term" value="P:morphogenesis of an epithelium"/>
    <property type="evidence" value="ECO:0007669"/>
    <property type="project" value="UniProtKB-ARBA"/>
</dbReference>
<evidence type="ECO:0000256" key="17">
    <source>
        <dbReference type="PROSITE-ProRule" id="PRU00043"/>
    </source>
</evidence>
<evidence type="ECO:0000256" key="7">
    <source>
        <dbReference type="ARBA" id="ARBA00022723"/>
    </source>
</evidence>
<dbReference type="GO" id="GO:0000902">
    <property type="term" value="P:cell morphogenesis"/>
    <property type="evidence" value="ECO:0007669"/>
    <property type="project" value="TreeGrafter"/>
</dbReference>
<dbReference type="HOGENOM" id="CLU_005284_3_2_1"/>
<keyword evidence="12" id="KW-0965">Cell junction</keyword>
<dbReference type="GO" id="GO:0016477">
    <property type="term" value="P:cell migration"/>
    <property type="evidence" value="ECO:0007669"/>
    <property type="project" value="TreeGrafter"/>
</dbReference>
<dbReference type="Ensembl" id="ENSTNIT00000012927.1">
    <property type="protein sequence ID" value="ENSTNIP00000012735.1"/>
    <property type="gene ID" value="ENSTNIG00000009846.1"/>
</dbReference>
<keyword evidence="13 20" id="KW-1133">Transmembrane helix</keyword>
<feature type="domain" description="Cadherin" evidence="21">
    <location>
        <begin position="148"/>
        <end position="255"/>
    </location>
</feature>
<keyword evidence="23" id="KW-1185">Reference proteome</keyword>
<keyword evidence="10 17" id="KW-0106">Calcium</keyword>
<reference evidence="22" key="2">
    <citation type="submission" date="2025-08" db="UniProtKB">
        <authorList>
            <consortium name="Ensembl"/>
        </authorList>
    </citation>
    <scope>IDENTIFICATION</scope>
</reference>
<dbReference type="InterPro" id="IPR020894">
    <property type="entry name" value="Cadherin_CS"/>
</dbReference>
<dbReference type="GO" id="GO:0005923">
    <property type="term" value="C:bicellular tight junction"/>
    <property type="evidence" value="ECO:0007669"/>
    <property type="project" value="TreeGrafter"/>
</dbReference>
<dbReference type="FunFam" id="4.10.900.10:FF:000008">
    <property type="entry name" value="Cadherin 5"/>
    <property type="match status" value="1"/>
</dbReference>
<feature type="domain" description="Cadherin" evidence="21">
    <location>
        <begin position="80"/>
        <end position="148"/>
    </location>
</feature>
<dbReference type="GO" id="GO:0016342">
    <property type="term" value="C:catenin complex"/>
    <property type="evidence" value="ECO:0007669"/>
    <property type="project" value="TreeGrafter"/>
</dbReference>
<dbReference type="InterPro" id="IPR000233">
    <property type="entry name" value="Cadherin_Y-type_LIR"/>
</dbReference>
<evidence type="ECO:0000256" key="19">
    <source>
        <dbReference type="RuleBase" id="RU004357"/>
    </source>
</evidence>
<keyword evidence="9" id="KW-0677">Repeat</keyword>
<dbReference type="InParanoid" id="H3CWV1"/>
<evidence type="ECO:0000256" key="12">
    <source>
        <dbReference type="ARBA" id="ARBA00022949"/>
    </source>
</evidence>
<keyword evidence="8" id="KW-0732">Signal</keyword>
<keyword evidence="4" id="KW-1003">Cell membrane</keyword>
<evidence type="ECO:0000256" key="10">
    <source>
        <dbReference type="ARBA" id="ARBA00022837"/>
    </source>
</evidence>
<keyword evidence="14 20" id="KW-0472">Membrane</keyword>
<organism evidence="22 23">
    <name type="scientific">Tetraodon nigroviridis</name>
    <name type="common">Spotted green pufferfish</name>
    <name type="synonym">Chelonodon nigroviridis</name>
    <dbReference type="NCBI Taxonomy" id="99883"/>
    <lineage>
        <taxon>Eukaryota</taxon>
        <taxon>Metazoa</taxon>
        <taxon>Chordata</taxon>
        <taxon>Craniata</taxon>
        <taxon>Vertebrata</taxon>
        <taxon>Euteleostomi</taxon>
        <taxon>Actinopterygii</taxon>
        <taxon>Neopterygii</taxon>
        <taxon>Teleostei</taxon>
        <taxon>Neoteleostei</taxon>
        <taxon>Acanthomorphata</taxon>
        <taxon>Eupercaria</taxon>
        <taxon>Tetraodontiformes</taxon>
        <taxon>Tetradontoidea</taxon>
        <taxon>Tetraodontidae</taxon>
        <taxon>Tetraodon</taxon>
    </lineage>
</organism>
<dbReference type="Gene3D" id="2.60.40.60">
    <property type="entry name" value="Cadherins"/>
    <property type="match status" value="5"/>
</dbReference>
<evidence type="ECO:0000256" key="20">
    <source>
        <dbReference type="SAM" id="Phobius"/>
    </source>
</evidence>
<dbReference type="PROSITE" id="PS50268">
    <property type="entry name" value="CADHERIN_2"/>
    <property type="match status" value="5"/>
</dbReference>
<evidence type="ECO:0000256" key="14">
    <source>
        <dbReference type="ARBA" id="ARBA00023136"/>
    </source>
</evidence>
<protein>
    <recommendedName>
        <fullName evidence="3">Cadherin-5</fullName>
    </recommendedName>
    <alternativeName>
        <fullName evidence="16">Vascular endothelial cadherin</fullName>
    </alternativeName>
</protein>
<dbReference type="InterPro" id="IPR015919">
    <property type="entry name" value="Cadherin-like_sf"/>
</dbReference>
<evidence type="ECO:0000256" key="2">
    <source>
        <dbReference type="ARBA" id="ARBA00004536"/>
    </source>
</evidence>
<evidence type="ECO:0000256" key="5">
    <source>
        <dbReference type="ARBA" id="ARBA00022685"/>
    </source>
</evidence>
<dbReference type="GO" id="GO:0007156">
    <property type="term" value="P:homophilic cell adhesion via plasma membrane adhesion molecules"/>
    <property type="evidence" value="ECO:0007669"/>
    <property type="project" value="InterPro"/>
</dbReference>
<dbReference type="GO" id="GO:0045296">
    <property type="term" value="F:cadherin binding"/>
    <property type="evidence" value="ECO:0007669"/>
    <property type="project" value="TreeGrafter"/>
</dbReference>
<dbReference type="GO" id="GO:0044331">
    <property type="term" value="P:cell-cell adhesion mediated by cadherin"/>
    <property type="evidence" value="ECO:0007669"/>
    <property type="project" value="TreeGrafter"/>
</dbReference>
<evidence type="ECO:0000256" key="3">
    <source>
        <dbReference type="ARBA" id="ARBA00021701"/>
    </source>
</evidence>
<evidence type="ECO:0000256" key="6">
    <source>
        <dbReference type="ARBA" id="ARBA00022692"/>
    </source>
</evidence>
<evidence type="ECO:0000256" key="11">
    <source>
        <dbReference type="ARBA" id="ARBA00022889"/>
    </source>
</evidence>
<evidence type="ECO:0000256" key="18">
    <source>
        <dbReference type="RuleBase" id="RU003318"/>
    </source>
</evidence>
<dbReference type="PROSITE" id="PS00232">
    <property type="entry name" value="CADHERIN_1"/>
    <property type="match status" value="2"/>
</dbReference>
<reference evidence="22" key="3">
    <citation type="submission" date="2025-09" db="UniProtKB">
        <authorList>
            <consortium name="Ensembl"/>
        </authorList>
    </citation>
    <scope>IDENTIFICATION</scope>
</reference>
<dbReference type="GO" id="GO:0005509">
    <property type="term" value="F:calcium ion binding"/>
    <property type="evidence" value="ECO:0007669"/>
    <property type="project" value="UniProtKB-UniRule"/>
</dbReference>
<evidence type="ECO:0000256" key="1">
    <source>
        <dbReference type="ARBA" id="ARBA00004251"/>
    </source>
</evidence>
<dbReference type="AlphaFoldDB" id="H3CWV1"/>
<comment type="function">
    <text evidence="19">Cadherins are calcium-dependent cell adhesion proteins.</text>
</comment>
<dbReference type="GO" id="GO:0008013">
    <property type="term" value="F:beta-catenin binding"/>
    <property type="evidence" value="ECO:0007669"/>
    <property type="project" value="TreeGrafter"/>
</dbReference>
<keyword evidence="6 18" id="KW-0812">Transmembrane</keyword>
<feature type="transmembrane region" description="Helical" evidence="20">
    <location>
        <begin position="585"/>
        <end position="608"/>
    </location>
</feature>
<sequence>MGLLAAMAISPAVTNVSGLLVVEEENTVPVRTTRRETQPLLSRQKRDWIWNSLYVEEEKPAPTAYKIGQLKSSKNLEGKRFVIEGEGANTIFIVDHKGDLFVTRALDREEKSSYHLTARMYDGNRNLVEDSGDFVVQVTDINDNSPVFAGTFNGSITERSMIGTKVVEVNATDADDSSTANGELRYSLIQDHSAFEIDSVTGVISCKINTLDRETRSQYVVVVKAQDLRGLTSGSTATTSVTITITDTNDNIASFIRRSYELQVPENHKVNEKIGVLELEDRDQLQNKEPTFIIPNDISRVFGIELSPNKNGNLMLRKALDYETTNSYTFSIQVRENLKNLAFPADNVNSAVTTAQVNVKVLDVDEPPVFSQLIYSFTVEEERLASNFGTISARDPDRVNKGVRYSILDKDCPIGINPITGQLSTLRKLDRELEATHVFQVKAQEEPSGLESFVKVNVTVKDINDNKPELVVDEVSVCESDVAGTVLGILRATDKDDQPASFTFSLASETSNFSIQDYGNNTAAIIVKMGPFSLDDPKDYSVDVRISDGGRPVQTSITKLAIKSCQCDARRIPTLCKAGARRMGVSVHALLAILLCIFTILVIVILFVMRKRYQKDSLANMKNSGEIHEQLVTYDEEGGGEMDTNGYDVSILSSACHDGSLLRHPDHHPHPSLYAMVQKPAHQSQPSACKGDMAVMIEMKKDEADHDRDGFPYDTLHIYGYEGPESLAGSLSSLESSSTGSNLDYDFVSDWGPRFRTLAELYGVNEPEYYHQY</sequence>
<feature type="domain" description="Cadherin" evidence="21">
    <location>
        <begin position="469"/>
        <end position="575"/>
    </location>
</feature>
<dbReference type="GO" id="GO:0005912">
    <property type="term" value="C:adherens junction"/>
    <property type="evidence" value="ECO:0007669"/>
    <property type="project" value="UniProtKB-SubCell"/>
</dbReference>
<evidence type="ECO:0000256" key="8">
    <source>
        <dbReference type="ARBA" id="ARBA00022729"/>
    </source>
</evidence>
<dbReference type="PANTHER" id="PTHR24027">
    <property type="entry name" value="CADHERIN-23"/>
    <property type="match status" value="1"/>
</dbReference>
<dbReference type="Pfam" id="PF00028">
    <property type="entry name" value="Cadherin"/>
    <property type="match status" value="3"/>
</dbReference>
<evidence type="ECO:0000313" key="22">
    <source>
        <dbReference type="Ensembl" id="ENSTNIP00000012735.1"/>
    </source>
</evidence>
<accession>H3CWV1</accession>
<evidence type="ECO:0000256" key="16">
    <source>
        <dbReference type="ARBA" id="ARBA00030559"/>
    </source>
</evidence>
<dbReference type="FunFam" id="2.60.40.60:FF:000123">
    <property type="entry name" value="Protocadherin beta 4"/>
    <property type="match status" value="1"/>
</dbReference>
<dbReference type="OMA" id="DCPIGIN"/>
<keyword evidence="11 18" id="KW-0130">Cell adhesion</keyword>
<dbReference type="GO" id="GO:0007043">
    <property type="term" value="P:cell-cell junction assembly"/>
    <property type="evidence" value="ECO:0007669"/>
    <property type="project" value="TreeGrafter"/>
</dbReference>
<dbReference type="InterPro" id="IPR002126">
    <property type="entry name" value="Cadherin-like_dom"/>
</dbReference>
<proteinExistence type="predicted"/>
<reference evidence="23" key="1">
    <citation type="journal article" date="2004" name="Nature">
        <title>Genome duplication in the teleost fish Tetraodon nigroviridis reveals the early vertebrate proto-karyotype.</title>
        <authorList>
            <person name="Jaillon O."/>
            <person name="Aury J.-M."/>
            <person name="Brunet F."/>
            <person name="Petit J.-L."/>
            <person name="Stange-Thomann N."/>
            <person name="Mauceli E."/>
            <person name="Bouneau L."/>
            <person name="Fischer C."/>
            <person name="Ozouf-Costaz C."/>
            <person name="Bernot A."/>
            <person name="Nicaud S."/>
            <person name="Jaffe D."/>
            <person name="Fisher S."/>
            <person name="Lutfalla G."/>
            <person name="Dossat C."/>
            <person name="Segurens B."/>
            <person name="Dasilva C."/>
            <person name="Salanoubat M."/>
            <person name="Levy M."/>
            <person name="Boudet N."/>
            <person name="Castellano S."/>
            <person name="Anthouard V."/>
            <person name="Jubin C."/>
            <person name="Castelli V."/>
            <person name="Katinka M."/>
            <person name="Vacherie B."/>
            <person name="Biemont C."/>
            <person name="Skalli Z."/>
            <person name="Cattolico L."/>
            <person name="Poulain J."/>
            <person name="De Berardinis V."/>
            <person name="Cruaud C."/>
            <person name="Duprat S."/>
            <person name="Brottier P."/>
            <person name="Coutanceau J.-P."/>
            <person name="Gouzy J."/>
            <person name="Parra G."/>
            <person name="Lardier G."/>
            <person name="Chapple C."/>
            <person name="McKernan K.J."/>
            <person name="McEwan P."/>
            <person name="Bosak S."/>
            <person name="Kellis M."/>
            <person name="Volff J.-N."/>
            <person name="Guigo R."/>
            <person name="Zody M.C."/>
            <person name="Mesirov J."/>
            <person name="Lindblad-Toh K."/>
            <person name="Birren B."/>
            <person name="Nusbaum C."/>
            <person name="Kahn D."/>
            <person name="Robinson-Rechavi M."/>
            <person name="Laudet V."/>
            <person name="Schachter V."/>
            <person name="Quetier F."/>
            <person name="Saurin W."/>
            <person name="Scarpelli C."/>
            <person name="Wincker P."/>
            <person name="Lander E.S."/>
            <person name="Weissenbach J."/>
            <person name="Roest Crollius H."/>
        </authorList>
    </citation>
    <scope>NUCLEOTIDE SEQUENCE [LARGE SCALE GENOMIC DNA]</scope>
</reference>
<dbReference type="Gene3D" id="4.10.900.10">
    <property type="entry name" value="TCF3-CBD (Catenin binding domain)"/>
    <property type="match status" value="1"/>
</dbReference>
<dbReference type="GO" id="GO:0016339">
    <property type="term" value="P:calcium-dependent cell-cell adhesion via plasma membrane cell adhesion molecules"/>
    <property type="evidence" value="ECO:0007669"/>
    <property type="project" value="TreeGrafter"/>
</dbReference>
<dbReference type="FunFam" id="2.60.40.60:FF:000202">
    <property type="entry name" value="cadherin-8 isoform X4"/>
    <property type="match status" value="1"/>
</dbReference>
<evidence type="ECO:0000259" key="21">
    <source>
        <dbReference type="PROSITE" id="PS50268"/>
    </source>
</evidence>
<evidence type="ECO:0000256" key="4">
    <source>
        <dbReference type="ARBA" id="ARBA00022475"/>
    </source>
</evidence>
<keyword evidence="7" id="KW-0479">Metal-binding</keyword>
<dbReference type="InterPro" id="IPR039808">
    <property type="entry name" value="Cadherin"/>
</dbReference>
<dbReference type="InterPro" id="IPR027397">
    <property type="entry name" value="Catenin-bd_sf"/>
</dbReference>
<evidence type="ECO:0000256" key="9">
    <source>
        <dbReference type="ARBA" id="ARBA00022737"/>
    </source>
</evidence>
<dbReference type="STRING" id="99883.ENSTNIP00000012735"/>
<feature type="domain" description="Cadherin" evidence="21">
    <location>
        <begin position="256"/>
        <end position="370"/>
    </location>
</feature>
<evidence type="ECO:0000313" key="23">
    <source>
        <dbReference type="Proteomes" id="UP000007303"/>
    </source>
</evidence>
<dbReference type="FunFam" id="2.60.40.60:FF:000022">
    <property type="entry name" value="Cadherin 2"/>
    <property type="match status" value="1"/>
</dbReference>
<dbReference type="SUPFAM" id="SSF49313">
    <property type="entry name" value="Cadherin-like"/>
    <property type="match status" value="5"/>
</dbReference>
<feature type="domain" description="Cadherin" evidence="21">
    <location>
        <begin position="371"/>
        <end position="470"/>
    </location>
</feature>
<name>H3CWV1_TETNG</name>
<dbReference type="PANTHER" id="PTHR24027:SF89">
    <property type="entry name" value="CADHERIN-5"/>
    <property type="match status" value="1"/>
</dbReference>
<dbReference type="PRINTS" id="PR00205">
    <property type="entry name" value="CADHERIN"/>
</dbReference>
<dbReference type="SMART" id="SM00112">
    <property type="entry name" value="CA"/>
    <property type="match status" value="5"/>
</dbReference>
<dbReference type="Proteomes" id="UP000007303">
    <property type="component" value="Unassembled WGS sequence"/>
</dbReference>
<dbReference type="CDD" id="cd11304">
    <property type="entry name" value="Cadherin_repeat"/>
    <property type="match status" value="5"/>
</dbReference>
<dbReference type="GeneTree" id="ENSGT00940000165928"/>
<comment type="subcellular location">
    <subcellularLocation>
        <location evidence="2">Cell junction</location>
        <location evidence="2">Adherens junction</location>
    </subcellularLocation>
    <subcellularLocation>
        <location evidence="1 18">Cell membrane</location>
        <topology evidence="1 18">Single-pass type I membrane protein</topology>
    </subcellularLocation>
</comment>
<keyword evidence="15" id="KW-0325">Glycoprotein</keyword>
<evidence type="ECO:0000256" key="13">
    <source>
        <dbReference type="ARBA" id="ARBA00022989"/>
    </source>
</evidence>
<dbReference type="GO" id="GO:0034332">
    <property type="term" value="P:adherens junction organization"/>
    <property type="evidence" value="ECO:0007669"/>
    <property type="project" value="TreeGrafter"/>
</dbReference>
<dbReference type="GO" id="GO:0019903">
    <property type="term" value="F:protein phosphatase binding"/>
    <property type="evidence" value="ECO:0007669"/>
    <property type="project" value="TreeGrafter"/>
</dbReference>